<organism evidence="2 3">
    <name type="scientific">Heliobacterium modesticaldum (strain ATCC 51547 / Ice1)</name>
    <dbReference type="NCBI Taxonomy" id="498761"/>
    <lineage>
        <taxon>Bacteria</taxon>
        <taxon>Bacillati</taxon>
        <taxon>Bacillota</taxon>
        <taxon>Clostridia</taxon>
        <taxon>Eubacteriales</taxon>
        <taxon>Heliobacteriaceae</taxon>
        <taxon>Heliomicrobium</taxon>
    </lineage>
</organism>
<name>B0TD12_HELMI</name>
<reference evidence="2 3" key="1">
    <citation type="journal article" date="2008" name="J. Bacteriol.">
        <title>The genome of Heliobacterium modesticaldum, a phototrophic representative of the Firmicutes containing the simplest photosynthetic apparatus.</title>
        <authorList>
            <person name="Sattley W.M."/>
            <person name="Madigan M.T."/>
            <person name="Swingley W.D."/>
            <person name="Cheung P.C."/>
            <person name="Clocksin K.M."/>
            <person name="Conrad A.L."/>
            <person name="Dejesa L.C."/>
            <person name="Honchak B.M."/>
            <person name="Jung D.O."/>
            <person name="Karbach L.E."/>
            <person name="Kurdoglu A."/>
            <person name="Lahiri S."/>
            <person name="Mastrian S.D."/>
            <person name="Page L.E."/>
            <person name="Taylor H.L."/>
            <person name="Wang Z.T."/>
            <person name="Raymond J."/>
            <person name="Chen M."/>
            <person name="Blankenship R.E."/>
            <person name="Touchman J.W."/>
        </authorList>
    </citation>
    <scope>NUCLEOTIDE SEQUENCE [LARGE SCALE GENOMIC DNA]</scope>
    <source>
        <strain evidence="3">ATCC 51547 / Ice1</strain>
        <strain evidence="2">Ice1</strain>
    </source>
</reference>
<dbReference type="EMBL" id="CP000930">
    <property type="protein sequence ID" value="ABZ85463.1"/>
    <property type="molecule type" value="Genomic_DNA"/>
</dbReference>
<dbReference type="KEGG" id="hmo:HM1_2954"/>
<keyword evidence="3" id="KW-1185">Reference proteome</keyword>
<accession>B0TD12</accession>
<evidence type="ECO:0000313" key="3">
    <source>
        <dbReference type="Proteomes" id="UP000008550"/>
    </source>
</evidence>
<dbReference type="AlphaFoldDB" id="B0TD12"/>
<dbReference type="HOGENOM" id="CLU_3290616_0_0_9"/>
<evidence type="ECO:0000313" key="1">
    <source>
        <dbReference type="EMBL" id="ABZ83212.1"/>
    </source>
</evidence>
<proteinExistence type="predicted"/>
<evidence type="ECO:0000313" key="2">
    <source>
        <dbReference type="EMBL" id="ABZ85463.1"/>
    </source>
</evidence>
<sequence length="40" mass="4731">MLEPVIDSGLVDSFRYLHKNISLDWDDMSVEYYAKKINQP</sequence>
<dbReference type="KEGG" id="hmo:HM1_0606"/>
<protein>
    <submittedName>
        <fullName evidence="2">Uncharacterized protein</fullName>
    </submittedName>
</protein>
<dbReference type="Proteomes" id="UP000008550">
    <property type="component" value="Chromosome"/>
</dbReference>
<gene>
    <name evidence="1" type="ORF">HM1_0606</name>
    <name evidence="2" type="ORF">HM1_2954</name>
</gene>
<dbReference type="EMBL" id="CP000930">
    <property type="protein sequence ID" value="ABZ83212.1"/>
    <property type="molecule type" value="Genomic_DNA"/>
</dbReference>